<proteinExistence type="predicted"/>
<dbReference type="AlphaFoldDB" id="A0A8D9B553"/>
<sequence>MGQFLFNRKRIESPIRTIMMKRIKEREVCEQEKEDGSGVGSCVLCFKHGVDAFLTRVSEPISSFFSPFRSSALNFVVATFSMSCLHCDCRLSFNSLNSLVFFLPFILLML</sequence>
<name>A0A8D9B553_9HEMI</name>
<organism evidence="1">
    <name type="scientific">Cacopsylla melanoneura</name>
    <dbReference type="NCBI Taxonomy" id="428564"/>
    <lineage>
        <taxon>Eukaryota</taxon>
        <taxon>Metazoa</taxon>
        <taxon>Ecdysozoa</taxon>
        <taxon>Arthropoda</taxon>
        <taxon>Hexapoda</taxon>
        <taxon>Insecta</taxon>
        <taxon>Pterygota</taxon>
        <taxon>Neoptera</taxon>
        <taxon>Paraneoptera</taxon>
        <taxon>Hemiptera</taxon>
        <taxon>Sternorrhyncha</taxon>
        <taxon>Psylloidea</taxon>
        <taxon>Psyllidae</taxon>
        <taxon>Psyllinae</taxon>
        <taxon>Cacopsylla</taxon>
    </lineage>
</organism>
<protein>
    <submittedName>
        <fullName evidence="1">Uncharacterized protein</fullName>
    </submittedName>
</protein>
<accession>A0A8D9B553</accession>
<evidence type="ECO:0000313" key="1">
    <source>
        <dbReference type="EMBL" id="CAG6776680.1"/>
    </source>
</evidence>
<reference evidence="1" key="1">
    <citation type="submission" date="2021-05" db="EMBL/GenBank/DDBJ databases">
        <authorList>
            <person name="Alioto T."/>
            <person name="Alioto T."/>
            <person name="Gomez Garrido J."/>
        </authorList>
    </citation>
    <scope>NUCLEOTIDE SEQUENCE</scope>
</reference>
<dbReference type="EMBL" id="HBUF01603005">
    <property type="protein sequence ID" value="CAG6776680.1"/>
    <property type="molecule type" value="Transcribed_RNA"/>
</dbReference>